<accession>A0ABT5J0A4</accession>
<name>A0ABT5J0A4_9NEIS</name>
<comment type="caution">
    <text evidence="1">The sequence shown here is derived from an EMBL/GenBank/DDBJ whole genome shotgun (WGS) entry which is preliminary data.</text>
</comment>
<reference evidence="1 2" key="1">
    <citation type="submission" date="2023-01" db="EMBL/GenBank/DDBJ databases">
        <title>Novel species of the genus Vogesella isolated from rivers.</title>
        <authorList>
            <person name="Lu H."/>
        </authorList>
    </citation>
    <scope>NUCLEOTIDE SEQUENCE [LARGE SCALE GENOMIC DNA]</scope>
    <source>
        <strain evidence="1 2">DC21W</strain>
    </source>
</reference>
<dbReference type="Proteomes" id="UP001219956">
    <property type="component" value="Unassembled WGS sequence"/>
</dbReference>
<protein>
    <submittedName>
        <fullName evidence="1">Uncharacterized protein</fullName>
    </submittedName>
</protein>
<sequence length="330" mass="37030">MQKFLRWMLGGMNDRFASREVQEAVELLIAEVEPKVKLLPGGRRQLRRGVRHLLSQLQDVGRLLPAPLDLSPAGYSSDRRVGLLFASPQSLCDSLRASDAIKAHLASPQSPQQLQLMLVMQLNEETRLGSQLLPDGSVRSDVPQRVLCFERHRFIAASASHEDLLHAARQQAYGLLCRNLAYGISQAESERRLLEVERRALQLQLQHKTNVLNAEALNLHGSMTPAQMAERLAQVEQALAASQLVASLQGKLKLIRQVIEAPDDFVRASLETAWVDRMGVVLSPAEGGQQLDYANIEMGYLQRRRRVVFAANLSRGDLREWQQRWPALES</sequence>
<evidence type="ECO:0000313" key="1">
    <source>
        <dbReference type="EMBL" id="MDC7718258.1"/>
    </source>
</evidence>
<proteinExistence type="predicted"/>
<evidence type="ECO:0000313" key="2">
    <source>
        <dbReference type="Proteomes" id="UP001219956"/>
    </source>
</evidence>
<dbReference type="RefSeq" id="WP_272752517.1">
    <property type="nucleotide sequence ID" value="NZ_JAQQLF010000017.1"/>
</dbReference>
<keyword evidence="2" id="KW-1185">Reference proteome</keyword>
<organism evidence="1 2">
    <name type="scientific">Vogesella aquatica</name>
    <dbReference type="NCBI Taxonomy" id="2984206"/>
    <lineage>
        <taxon>Bacteria</taxon>
        <taxon>Pseudomonadati</taxon>
        <taxon>Pseudomonadota</taxon>
        <taxon>Betaproteobacteria</taxon>
        <taxon>Neisseriales</taxon>
        <taxon>Chromobacteriaceae</taxon>
        <taxon>Vogesella</taxon>
    </lineage>
</organism>
<gene>
    <name evidence="1" type="ORF">PQU95_13660</name>
</gene>
<dbReference type="EMBL" id="JAQQLF010000017">
    <property type="protein sequence ID" value="MDC7718258.1"/>
    <property type="molecule type" value="Genomic_DNA"/>
</dbReference>